<dbReference type="GO" id="GO:0006457">
    <property type="term" value="P:protein folding"/>
    <property type="evidence" value="ECO:0007669"/>
    <property type="project" value="InterPro"/>
</dbReference>
<evidence type="ECO:0000256" key="1">
    <source>
        <dbReference type="ARBA" id="ARBA00000971"/>
    </source>
</evidence>
<dbReference type="Proteomes" id="UP000001114">
    <property type="component" value="Chromosome"/>
</dbReference>
<name>A6VM55_ACTSZ</name>
<evidence type="ECO:0000256" key="3">
    <source>
        <dbReference type="ARBA" id="ARBA00023110"/>
    </source>
</evidence>
<dbReference type="RefSeq" id="WP_012072432.1">
    <property type="nucleotide sequence ID" value="NC_009655.1"/>
</dbReference>
<feature type="chain" id="PRO_5002703435" description="Peptidyl-prolyl cis-trans isomerase" evidence="8">
    <location>
        <begin position="22"/>
        <end position="263"/>
    </location>
</feature>
<proteinExistence type="inferred from homology"/>
<evidence type="ECO:0000256" key="6">
    <source>
        <dbReference type="RuleBase" id="RU003915"/>
    </source>
</evidence>
<dbReference type="GO" id="GO:0003755">
    <property type="term" value="F:peptidyl-prolyl cis-trans isomerase activity"/>
    <property type="evidence" value="ECO:0007669"/>
    <property type="project" value="UniProtKB-UniRule"/>
</dbReference>
<dbReference type="AlphaFoldDB" id="A6VM55"/>
<keyword evidence="4 5" id="KW-0413">Isomerase</keyword>
<feature type="coiled-coil region" evidence="7">
    <location>
        <begin position="98"/>
        <end position="137"/>
    </location>
</feature>
<dbReference type="OrthoDB" id="9814548at2"/>
<dbReference type="PROSITE" id="PS51257">
    <property type="entry name" value="PROKAR_LIPOPROTEIN"/>
    <property type="match status" value="1"/>
</dbReference>
<protein>
    <recommendedName>
        <fullName evidence="6">Peptidyl-prolyl cis-trans isomerase</fullName>
        <ecNumber evidence="6">5.2.1.8</ecNumber>
    </recommendedName>
</protein>
<evidence type="ECO:0000256" key="8">
    <source>
        <dbReference type="SAM" id="SignalP"/>
    </source>
</evidence>
<dbReference type="Gene3D" id="1.10.287.460">
    <property type="entry name" value="Peptidyl-prolyl cis-trans isomerase, FKBP-type, N-terminal domain"/>
    <property type="match status" value="1"/>
</dbReference>
<dbReference type="Pfam" id="PF00254">
    <property type="entry name" value="FKBP_C"/>
    <property type="match status" value="1"/>
</dbReference>
<dbReference type="PROSITE" id="PS50059">
    <property type="entry name" value="FKBP_PPIASE"/>
    <property type="match status" value="1"/>
</dbReference>
<dbReference type="InterPro" id="IPR001179">
    <property type="entry name" value="PPIase_FKBP_dom"/>
</dbReference>
<dbReference type="InterPro" id="IPR036944">
    <property type="entry name" value="PPIase_FKBP_N_sf"/>
</dbReference>
<dbReference type="NCBIfam" id="NF008150">
    <property type="entry name" value="PRK10902.1"/>
    <property type="match status" value="1"/>
</dbReference>
<feature type="domain" description="PPIase FKBP-type" evidence="9">
    <location>
        <begin position="174"/>
        <end position="259"/>
    </location>
</feature>
<evidence type="ECO:0000313" key="11">
    <source>
        <dbReference type="Proteomes" id="UP000001114"/>
    </source>
</evidence>
<gene>
    <name evidence="10" type="ordered locus">Asuc_0679</name>
</gene>
<dbReference type="Pfam" id="PF01346">
    <property type="entry name" value="FKBP_N"/>
    <property type="match status" value="1"/>
</dbReference>
<evidence type="ECO:0000256" key="7">
    <source>
        <dbReference type="SAM" id="Coils"/>
    </source>
</evidence>
<organism evidence="10 11">
    <name type="scientific">Actinobacillus succinogenes (strain ATCC 55618 / DSM 22257 / CCUG 43843 / 130Z)</name>
    <dbReference type="NCBI Taxonomy" id="339671"/>
    <lineage>
        <taxon>Bacteria</taxon>
        <taxon>Pseudomonadati</taxon>
        <taxon>Pseudomonadota</taxon>
        <taxon>Gammaproteobacteria</taxon>
        <taxon>Pasteurellales</taxon>
        <taxon>Pasteurellaceae</taxon>
        <taxon>Actinobacillus</taxon>
    </lineage>
</organism>
<dbReference type="FunFam" id="3.10.50.40:FF:000006">
    <property type="entry name" value="Peptidyl-prolyl cis-trans isomerase"/>
    <property type="match status" value="1"/>
</dbReference>
<evidence type="ECO:0000256" key="2">
    <source>
        <dbReference type="ARBA" id="ARBA00006577"/>
    </source>
</evidence>
<dbReference type="EC" id="5.2.1.8" evidence="6"/>
<keyword evidence="8" id="KW-0732">Signal</keyword>
<comment type="similarity">
    <text evidence="2 6">Belongs to the FKBP-type PPIase family.</text>
</comment>
<keyword evidence="7" id="KW-0175">Coiled coil</keyword>
<dbReference type="Gene3D" id="3.10.50.40">
    <property type="match status" value="1"/>
</dbReference>
<dbReference type="STRING" id="339671.Asuc_0679"/>
<dbReference type="InterPro" id="IPR046357">
    <property type="entry name" value="PPIase_dom_sf"/>
</dbReference>
<evidence type="ECO:0000256" key="4">
    <source>
        <dbReference type="ARBA" id="ARBA00023235"/>
    </source>
</evidence>
<dbReference type="KEGG" id="asu:Asuc_0679"/>
<evidence type="ECO:0000313" key="10">
    <source>
        <dbReference type="EMBL" id="ABR74052.1"/>
    </source>
</evidence>
<dbReference type="PANTHER" id="PTHR43811">
    <property type="entry name" value="FKBP-TYPE PEPTIDYL-PROLYL CIS-TRANS ISOMERASE FKPA"/>
    <property type="match status" value="1"/>
</dbReference>
<feature type="signal peptide" evidence="8">
    <location>
        <begin position="1"/>
        <end position="21"/>
    </location>
</feature>
<evidence type="ECO:0000256" key="5">
    <source>
        <dbReference type="PROSITE-ProRule" id="PRU00277"/>
    </source>
</evidence>
<keyword evidence="3 5" id="KW-0697">Rotamase</keyword>
<evidence type="ECO:0000259" key="9">
    <source>
        <dbReference type="PROSITE" id="PS50059"/>
    </source>
</evidence>
<dbReference type="PANTHER" id="PTHR43811:SF19">
    <property type="entry name" value="39 KDA FK506-BINDING NUCLEAR PROTEIN"/>
    <property type="match status" value="1"/>
</dbReference>
<dbReference type="eggNOG" id="COG0545">
    <property type="taxonomic scope" value="Bacteria"/>
</dbReference>
<keyword evidence="11" id="KW-1185">Reference proteome</keyword>
<reference evidence="11" key="1">
    <citation type="journal article" date="2010" name="BMC Genomics">
        <title>A genomic perspective on the potential of Actinobacillus succinogenes for industrial succinate production.</title>
        <authorList>
            <person name="McKinlay J.B."/>
            <person name="Laivenieks M."/>
            <person name="Schindler B.D."/>
            <person name="McKinlay A.A."/>
            <person name="Siddaramappa S."/>
            <person name="Challacombe J.F."/>
            <person name="Lowry S.R."/>
            <person name="Clum A."/>
            <person name="Lapidus A.L."/>
            <person name="Burkhart K.B."/>
            <person name="Harkins V."/>
            <person name="Vieille C."/>
        </authorList>
    </citation>
    <scope>NUCLEOTIDE SEQUENCE [LARGE SCALE GENOMIC DNA]</scope>
    <source>
        <strain evidence="11">ATCC 55618 / DSM 22257 / CCUG 43843 / 130Z</strain>
    </source>
</reference>
<dbReference type="SUPFAM" id="SSF54534">
    <property type="entry name" value="FKBP-like"/>
    <property type="match status" value="1"/>
</dbReference>
<comment type="catalytic activity">
    <reaction evidence="1 5 6">
        <text>[protein]-peptidylproline (omega=180) = [protein]-peptidylproline (omega=0)</text>
        <dbReference type="Rhea" id="RHEA:16237"/>
        <dbReference type="Rhea" id="RHEA-COMP:10747"/>
        <dbReference type="Rhea" id="RHEA-COMP:10748"/>
        <dbReference type="ChEBI" id="CHEBI:83833"/>
        <dbReference type="ChEBI" id="CHEBI:83834"/>
        <dbReference type="EC" id="5.2.1.8"/>
    </reaction>
</comment>
<dbReference type="EMBL" id="CP000746">
    <property type="protein sequence ID" value="ABR74052.1"/>
    <property type="molecule type" value="Genomic_DNA"/>
</dbReference>
<accession>A6VM55</accession>
<dbReference type="HOGENOM" id="CLU_013615_0_2_6"/>
<sequence length="263" mass="28059">MLKIQKLSAVALLVGAVFVTAACNEKDKAASPATETQAAPVAENADLVKDPSYAVGVLLGSDLKGLVDSQKEVMNYDQDKLVSGVKDALAGKVDLTQNQELQKTLTDLNDKLSKATEEKAKEDAAKAAEAAKQAQADGEKFIAEFKQQEGVKETESGLLYRIQTPGEGDVIKPEDSVKVHYTGKLPNGTVFDSSVERGQPAEFALNQVIPGWTEGLQLVKKGGKIELVIPPKLAYGDQDLGTIPANSTLHFDVEVLDVTPAKK</sequence>
<dbReference type="InterPro" id="IPR000774">
    <property type="entry name" value="PPIase_FKBP_N"/>
</dbReference>